<sequence length="317" mass="34044">MSVMNIVLLEGLGVRQTLVDEYAAKLEAMGHTFTQYAKDPDASVQLERSRNADVIMIANMPLAAQVVEQVPTLKFIDVAFTGVDHIPVAEAKKRNIAISNASGYADQGVAELCIGFMIGLLRQIPQQQEHCRAHGTKEGLEGHLLQGKTVGIVGAGHIGRKTAALCKAFGCRVLAYNRSKVSDPAIDEQVSLEELLKQSDLVSLHLPLTDSTRGLIGAEQLRLMKPTACLINTARGGVVDQQALAQALKDGVIAGAALDVFDVEPPLPEGHPLLDAPNCIVTPHMAFASAESMEQRAHTVFGNLFAWLEGKQQNVIC</sequence>
<evidence type="ECO:0000313" key="8">
    <source>
        <dbReference type="Proteomes" id="UP000886752"/>
    </source>
</evidence>
<dbReference type="PANTHER" id="PTHR43761">
    <property type="entry name" value="D-ISOMER SPECIFIC 2-HYDROXYACID DEHYDROGENASE FAMILY PROTEIN (AFU_ORTHOLOGUE AFUA_1G13630)"/>
    <property type="match status" value="1"/>
</dbReference>
<comment type="caution">
    <text evidence="7">The sequence shown here is derived from an EMBL/GenBank/DDBJ whole genome shotgun (WGS) entry which is preliminary data.</text>
</comment>
<dbReference type="Pfam" id="PF02826">
    <property type="entry name" value="2-Hacid_dh_C"/>
    <property type="match status" value="1"/>
</dbReference>
<dbReference type="PROSITE" id="PS00671">
    <property type="entry name" value="D_2_HYDROXYACID_DH_3"/>
    <property type="match status" value="1"/>
</dbReference>
<keyword evidence="3" id="KW-0520">NAD</keyword>
<dbReference type="GO" id="GO:0016616">
    <property type="term" value="F:oxidoreductase activity, acting on the CH-OH group of donors, NAD or NADP as acceptor"/>
    <property type="evidence" value="ECO:0007669"/>
    <property type="project" value="InterPro"/>
</dbReference>
<evidence type="ECO:0008006" key="9">
    <source>
        <dbReference type="Google" id="ProtNLM"/>
    </source>
</evidence>
<dbReference type="InterPro" id="IPR029752">
    <property type="entry name" value="D-isomer_DH_CS1"/>
</dbReference>
<organism evidence="7 8">
    <name type="scientific">Candidatus Desulfovibrio intestinipullorum</name>
    <dbReference type="NCBI Taxonomy" id="2838536"/>
    <lineage>
        <taxon>Bacteria</taxon>
        <taxon>Pseudomonadati</taxon>
        <taxon>Thermodesulfobacteriota</taxon>
        <taxon>Desulfovibrionia</taxon>
        <taxon>Desulfovibrionales</taxon>
        <taxon>Desulfovibrionaceae</taxon>
        <taxon>Desulfovibrio</taxon>
    </lineage>
</organism>
<dbReference type="SUPFAM" id="SSF51735">
    <property type="entry name" value="NAD(P)-binding Rossmann-fold domains"/>
    <property type="match status" value="1"/>
</dbReference>
<proteinExistence type="inferred from homology"/>
<evidence type="ECO:0000259" key="6">
    <source>
        <dbReference type="Pfam" id="PF02826"/>
    </source>
</evidence>
<gene>
    <name evidence="7" type="ORF">H9894_01920</name>
</gene>
<dbReference type="Proteomes" id="UP000886752">
    <property type="component" value="Unassembled WGS sequence"/>
</dbReference>
<accession>A0A9D1PUQ3</accession>
<dbReference type="EMBL" id="DXHV01000023">
    <property type="protein sequence ID" value="HIV99934.1"/>
    <property type="molecule type" value="Genomic_DNA"/>
</dbReference>
<evidence type="ECO:0000256" key="3">
    <source>
        <dbReference type="ARBA" id="ARBA00023027"/>
    </source>
</evidence>
<dbReference type="InterPro" id="IPR006139">
    <property type="entry name" value="D-isomer_2_OHA_DH_cat_dom"/>
</dbReference>
<evidence type="ECO:0000256" key="4">
    <source>
        <dbReference type="RuleBase" id="RU003719"/>
    </source>
</evidence>
<dbReference type="PANTHER" id="PTHR43761:SF1">
    <property type="entry name" value="D-ISOMER SPECIFIC 2-HYDROXYACID DEHYDROGENASE CATALYTIC DOMAIN-CONTAINING PROTEIN-RELATED"/>
    <property type="match status" value="1"/>
</dbReference>
<evidence type="ECO:0000313" key="7">
    <source>
        <dbReference type="EMBL" id="HIV99934.1"/>
    </source>
</evidence>
<dbReference type="InterPro" id="IPR036291">
    <property type="entry name" value="NAD(P)-bd_dom_sf"/>
</dbReference>
<dbReference type="AlphaFoldDB" id="A0A9D1PUQ3"/>
<evidence type="ECO:0000259" key="5">
    <source>
        <dbReference type="Pfam" id="PF00389"/>
    </source>
</evidence>
<feature type="domain" description="D-isomer specific 2-hydroxyacid dehydrogenase catalytic" evidence="5">
    <location>
        <begin position="30"/>
        <end position="312"/>
    </location>
</feature>
<evidence type="ECO:0000256" key="1">
    <source>
        <dbReference type="ARBA" id="ARBA00005854"/>
    </source>
</evidence>
<evidence type="ECO:0000256" key="2">
    <source>
        <dbReference type="ARBA" id="ARBA00023002"/>
    </source>
</evidence>
<dbReference type="Pfam" id="PF00389">
    <property type="entry name" value="2-Hacid_dh"/>
    <property type="match status" value="1"/>
</dbReference>
<dbReference type="Gene3D" id="3.40.50.720">
    <property type="entry name" value="NAD(P)-binding Rossmann-like Domain"/>
    <property type="match status" value="2"/>
</dbReference>
<protein>
    <recommendedName>
        <fullName evidence="9">Hydroxyacid dehydrogenase</fullName>
    </recommendedName>
</protein>
<dbReference type="FunFam" id="3.40.50.720:FF:000203">
    <property type="entry name" value="D-3-phosphoglycerate dehydrogenase (SerA)"/>
    <property type="match status" value="1"/>
</dbReference>
<reference evidence="7" key="2">
    <citation type="submission" date="2021-04" db="EMBL/GenBank/DDBJ databases">
        <authorList>
            <person name="Gilroy R."/>
        </authorList>
    </citation>
    <scope>NUCLEOTIDE SEQUENCE</scope>
    <source>
        <strain evidence="7">ChiHecec2B26-446</strain>
    </source>
</reference>
<comment type="similarity">
    <text evidence="1 4">Belongs to the D-isomer specific 2-hydroxyacid dehydrogenase family.</text>
</comment>
<dbReference type="InterPro" id="IPR006140">
    <property type="entry name" value="D-isomer_DH_NAD-bd"/>
</dbReference>
<feature type="domain" description="D-isomer specific 2-hydroxyacid dehydrogenase NAD-binding" evidence="6">
    <location>
        <begin position="114"/>
        <end position="286"/>
    </location>
</feature>
<reference evidence="7" key="1">
    <citation type="journal article" date="2021" name="PeerJ">
        <title>Extensive microbial diversity within the chicken gut microbiome revealed by metagenomics and culture.</title>
        <authorList>
            <person name="Gilroy R."/>
            <person name="Ravi A."/>
            <person name="Getino M."/>
            <person name="Pursley I."/>
            <person name="Horton D.L."/>
            <person name="Alikhan N.F."/>
            <person name="Baker D."/>
            <person name="Gharbi K."/>
            <person name="Hall N."/>
            <person name="Watson M."/>
            <person name="Adriaenssens E.M."/>
            <person name="Foster-Nyarko E."/>
            <person name="Jarju S."/>
            <person name="Secka A."/>
            <person name="Antonio M."/>
            <person name="Oren A."/>
            <person name="Chaudhuri R.R."/>
            <person name="La Ragione R."/>
            <person name="Hildebrand F."/>
            <person name="Pallen M.J."/>
        </authorList>
    </citation>
    <scope>NUCLEOTIDE SEQUENCE</scope>
    <source>
        <strain evidence="7">ChiHecec2B26-446</strain>
    </source>
</reference>
<dbReference type="GO" id="GO:0051287">
    <property type="term" value="F:NAD binding"/>
    <property type="evidence" value="ECO:0007669"/>
    <property type="project" value="InterPro"/>
</dbReference>
<dbReference type="SUPFAM" id="SSF52283">
    <property type="entry name" value="Formate/glycerate dehydrogenase catalytic domain-like"/>
    <property type="match status" value="1"/>
</dbReference>
<dbReference type="PROSITE" id="PS00065">
    <property type="entry name" value="D_2_HYDROXYACID_DH_1"/>
    <property type="match status" value="1"/>
</dbReference>
<dbReference type="InterPro" id="IPR029753">
    <property type="entry name" value="D-isomer_DH_CS"/>
</dbReference>
<dbReference type="InterPro" id="IPR050418">
    <property type="entry name" value="D-iso_2-hydroxyacid_DH_PdxB"/>
</dbReference>
<keyword evidence="2 4" id="KW-0560">Oxidoreductase</keyword>
<name>A0A9D1PUQ3_9BACT</name>